<dbReference type="InterPro" id="IPR036322">
    <property type="entry name" value="WD40_repeat_dom_sf"/>
</dbReference>
<accession>A0A5E4M6P7</accession>
<dbReference type="Proteomes" id="UP000325440">
    <property type="component" value="Unassembled WGS sequence"/>
</dbReference>
<keyword evidence="4" id="KW-0677">Repeat</keyword>
<dbReference type="GO" id="GO:0003341">
    <property type="term" value="P:cilium movement"/>
    <property type="evidence" value="ECO:0007669"/>
    <property type="project" value="TreeGrafter"/>
</dbReference>
<dbReference type="GO" id="GO:0045504">
    <property type="term" value="F:dynein heavy chain binding"/>
    <property type="evidence" value="ECO:0007669"/>
    <property type="project" value="TreeGrafter"/>
</dbReference>
<evidence type="ECO:0000256" key="9">
    <source>
        <dbReference type="ARBA" id="ARBA00024190"/>
    </source>
</evidence>
<organism evidence="13 14">
    <name type="scientific">Cinara cedri</name>
    <dbReference type="NCBI Taxonomy" id="506608"/>
    <lineage>
        <taxon>Eukaryota</taxon>
        <taxon>Metazoa</taxon>
        <taxon>Ecdysozoa</taxon>
        <taxon>Arthropoda</taxon>
        <taxon>Hexapoda</taxon>
        <taxon>Insecta</taxon>
        <taxon>Pterygota</taxon>
        <taxon>Neoptera</taxon>
        <taxon>Paraneoptera</taxon>
        <taxon>Hemiptera</taxon>
        <taxon>Sternorrhyncha</taxon>
        <taxon>Aphidomorpha</taxon>
        <taxon>Aphidoidea</taxon>
        <taxon>Aphididae</taxon>
        <taxon>Lachninae</taxon>
        <taxon>Cinara</taxon>
    </lineage>
</organism>
<evidence type="ECO:0000256" key="8">
    <source>
        <dbReference type="ARBA" id="ARBA00023273"/>
    </source>
</evidence>
<dbReference type="PROSITE" id="PS50082">
    <property type="entry name" value="WD_REPEATS_2"/>
    <property type="match status" value="1"/>
</dbReference>
<name>A0A5E4M6P7_9HEMI</name>
<dbReference type="PANTHER" id="PTHR12442:SF12">
    <property type="entry name" value="DYNEIN AXONEMAL INTERMEDIATE CHAIN 4"/>
    <property type="match status" value="1"/>
</dbReference>
<protein>
    <recommendedName>
        <fullName evidence="10">Dynein axonemal intermediate chain 4</fullName>
    </recommendedName>
    <alternativeName>
        <fullName evidence="11">WD repeat-containing protein 78</fullName>
    </alternativeName>
</protein>
<dbReference type="GO" id="GO:0005858">
    <property type="term" value="C:axonemal dynein complex"/>
    <property type="evidence" value="ECO:0007669"/>
    <property type="project" value="TreeGrafter"/>
</dbReference>
<keyword evidence="8" id="KW-0966">Cell projection</keyword>
<reference evidence="13 14" key="1">
    <citation type="submission" date="2019-08" db="EMBL/GenBank/DDBJ databases">
        <authorList>
            <person name="Alioto T."/>
            <person name="Alioto T."/>
            <person name="Gomez Garrido J."/>
        </authorList>
    </citation>
    <scope>NUCLEOTIDE SEQUENCE [LARGE SCALE GENOMIC DNA]</scope>
</reference>
<gene>
    <name evidence="13" type="ORF">CINCED_3A010090</name>
</gene>
<keyword evidence="2" id="KW-0963">Cytoplasm</keyword>
<dbReference type="SMART" id="SM00320">
    <property type="entry name" value="WD40"/>
    <property type="match status" value="4"/>
</dbReference>
<keyword evidence="6" id="KW-0969">Cilium</keyword>
<feature type="repeat" description="WD" evidence="12">
    <location>
        <begin position="418"/>
        <end position="450"/>
    </location>
</feature>
<dbReference type="InterPro" id="IPR050687">
    <property type="entry name" value="Dynein_IC"/>
</dbReference>
<evidence type="ECO:0000256" key="5">
    <source>
        <dbReference type="ARBA" id="ARBA00022846"/>
    </source>
</evidence>
<dbReference type="InterPro" id="IPR001680">
    <property type="entry name" value="WD40_rpt"/>
</dbReference>
<dbReference type="InterPro" id="IPR015943">
    <property type="entry name" value="WD40/YVTN_repeat-like_dom_sf"/>
</dbReference>
<comment type="subcellular location">
    <subcellularLocation>
        <location evidence="1">Cytoplasm</location>
        <location evidence="1">Cytoskeleton</location>
        <location evidence="1">Flagellum axoneme</location>
    </subcellularLocation>
    <subcellularLocation>
        <location evidence="9">Dynein axonemal particle</location>
    </subcellularLocation>
</comment>
<evidence type="ECO:0000256" key="10">
    <source>
        <dbReference type="ARBA" id="ARBA00040002"/>
    </source>
</evidence>
<dbReference type="Gene3D" id="2.130.10.10">
    <property type="entry name" value="YVTN repeat-like/Quinoprotein amine dehydrogenase"/>
    <property type="match status" value="2"/>
</dbReference>
<keyword evidence="7" id="KW-0206">Cytoskeleton</keyword>
<dbReference type="SUPFAM" id="SSF50978">
    <property type="entry name" value="WD40 repeat-like"/>
    <property type="match status" value="1"/>
</dbReference>
<evidence type="ECO:0000256" key="4">
    <source>
        <dbReference type="ARBA" id="ARBA00022737"/>
    </source>
</evidence>
<dbReference type="GO" id="GO:0120293">
    <property type="term" value="C:dynein axonemal particle"/>
    <property type="evidence" value="ECO:0007669"/>
    <property type="project" value="UniProtKB-SubCell"/>
</dbReference>
<evidence type="ECO:0000313" key="13">
    <source>
        <dbReference type="EMBL" id="VVC26939.1"/>
    </source>
</evidence>
<evidence type="ECO:0000256" key="6">
    <source>
        <dbReference type="ARBA" id="ARBA00023069"/>
    </source>
</evidence>
<keyword evidence="3 12" id="KW-0853">WD repeat</keyword>
<dbReference type="OrthoDB" id="10259804at2759"/>
<sequence>MNNNRESKIPIQNKIFHFDDHHIEKICVSLENEIENLKVIKNQNQAFKTPDGQHFKAALYETKTITLLELPSLAPSIKTTSNTQKEINESSKYVLHDAVQTSRSFQRTQHTQTEPITLKDQSNIVSVWLLQKEIVDKSFVKEKETEPNNLKKMVFISDRIVTSNNFSKSQIEFIMRQPSDNFNTTFYRYTIEEILQFSNDKLMNFTITSFIWNSANENIFAVGYGKYNDKSFTCFKGAVCCWSLKNPVYPERIYEFDQPITCLDFSKINVNVLVAGSYGGYIYTLDISREICNPVIINKKYLQNFPIWSVVSFFQKSYTSEDEFVLSADSNGTVRKYSIINEACHSEQISLIYCGIRNNVDITVKTNKNYDSTIIVQNMSGTTITFHPVYKNTYFIGTNVGYIVQNTIDSYNHYDKMFMAHDGPVYGIKFSPFCSSIFITYGADWKIKIWMENTESPLLSLSYCNAVVDADWSPINSTVIVSVSGSVICIWDFARKTVEPVMTFTCKTGIHFSLVKFSKHGNNIITGDVNGLVRCFHINNMPSPSFLQKNSIITALENMVSSNKELVQFLRKKRY</sequence>
<keyword evidence="14" id="KW-1185">Reference proteome</keyword>
<keyword evidence="5" id="KW-0282">Flagellum</keyword>
<evidence type="ECO:0000256" key="11">
    <source>
        <dbReference type="ARBA" id="ARBA00041557"/>
    </source>
</evidence>
<proteinExistence type="predicted"/>
<dbReference type="EMBL" id="CABPRJ010000053">
    <property type="protein sequence ID" value="VVC26939.1"/>
    <property type="molecule type" value="Genomic_DNA"/>
</dbReference>
<dbReference type="Pfam" id="PF00400">
    <property type="entry name" value="WD40"/>
    <property type="match status" value="1"/>
</dbReference>
<dbReference type="PANTHER" id="PTHR12442">
    <property type="entry name" value="DYNEIN INTERMEDIATE CHAIN"/>
    <property type="match status" value="1"/>
</dbReference>
<evidence type="ECO:0000256" key="7">
    <source>
        <dbReference type="ARBA" id="ARBA00023212"/>
    </source>
</evidence>
<dbReference type="GO" id="GO:0045503">
    <property type="term" value="F:dynein light chain binding"/>
    <property type="evidence" value="ECO:0007669"/>
    <property type="project" value="TreeGrafter"/>
</dbReference>
<evidence type="ECO:0000256" key="12">
    <source>
        <dbReference type="PROSITE-ProRule" id="PRU00221"/>
    </source>
</evidence>
<evidence type="ECO:0000256" key="1">
    <source>
        <dbReference type="ARBA" id="ARBA00004611"/>
    </source>
</evidence>
<evidence type="ECO:0000313" key="14">
    <source>
        <dbReference type="Proteomes" id="UP000325440"/>
    </source>
</evidence>
<evidence type="ECO:0000256" key="2">
    <source>
        <dbReference type="ARBA" id="ARBA00022490"/>
    </source>
</evidence>
<evidence type="ECO:0000256" key="3">
    <source>
        <dbReference type="ARBA" id="ARBA00022574"/>
    </source>
</evidence>
<dbReference type="AlphaFoldDB" id="A0A5E4M6P7"/>